<dbReference type="Pfam" id="PF03354">
    <property type="entry name" value="TerL_ATPase"/>
    <property type="match status" value="1"/>
</dbReference>
<dbReference type="PANTHER" id="PTHR41287">
    <property type="match status" value="1"/>
</dbReference>
<dbReference type="PANTHER" id="PTHR41287:SF1">
    <property type="entry name" value="PROTEIN YMFN"/>
    <property type="match status" value="1"/>
</dbReference>
<organism evidence="3 4">
    <name type="scientific">Cupriavidus taiwanensis</name>
    <dbReference type="NCBI Taxonomy" id="164546"/>
    <lineage>
        <taxon>Bacteria</taxon>
        <taxon>Pseudomonadati</taxon>
        <taxon>Pseudomonadota</taxon>
        <taxon>Betaproteobacteria</taxon>
        <taxon>Burkholderiales</taxon>
        <taxon>Burkholderiaceae</taxon>
        <taxon>Cupriavidus</taxon>
    </lineage>
</organism>
<dbReference type="InterPro" id="IPR005021">
    <property type="entry name" value="Terminase_largesu-like"/>
</dbReference>
<evidence type="ECO:0000313" key="4">
    <source>
        <dbReference type="Proteomes" id="UP000255505"/>
    </source>
</evidence>
<dbReference type="InterPro" id="IPR027417">
    <property type="entry name" value="P-loop_NTPase"/>
</dbReference>
<dbReference type="Proteomes" id="UP000255505">
    <property type="component" value="Chromosome I"/>
</dbReference>
<dbReference type="AlphaFoldDB" id="A0A375II89"/>
<accession>A0A375II89</accession>
<dbReference type="Pfam" id="PF20441">
    <property type="entry name" value="TerL_nuclease"/>
    <property type="match status" value="1"/>
</dbReference>
<feature type="domain" description="Terminase large subunit-like ATPase" evidence="1">
    <location>
        <begin position="87"/>
        <end position="255"/>
    </location>
</feature>
<evidence type="ECO:0000259" key="1">
    <source>
        <dbReference type="Pfam" id="PF03354"/>
    </source>
</evidence>
<dbReference type="Gene3D" id="3.40.50.300">
    <property type="entry name" value="P-loop containing nucleotide triphosphate hydrolases"/>
    <property type="match status" value="1"/>
</dbReference>
<evidence type="ECO:0000259" key="2">
    <source>
        <dbReference type="Pfam" id="PF20441"/>
    </source>
</evidence>
<dbReference type="EMBL" id="LT991976">
    <property type="protein sequence ID" value="SPK73711.1"/>
    <property type="molecule type" value="Genomic_DNA"/>
</dbReference>
<dbReference type="GO" id="GO:0004519">
    <property type="term" value="F:endonuclease activity"/>
    <property type="evidence" value="ECO:0007669"/>
    <property type="project" value="InterPro"/>
</dbReference>
<dbReference type="InterPro" id="IPR046462">
    <property type="entry name" value="TerL_nuclease"/>
</dbReference>
<gene>
    <name evidence="3" type="ORF">CT19425_110248</name>
</gene>
<protein>
    <submittedName>
        <fullName evidence="3">Terminase</fullName>
    </submittedName>
</protein>
<reference evidence="3 4" key="1">
    <citation type="submission" date="2018-01" db="EMBL/GenBank/DDBJ databases">
        <authorList>
            <person name="Gaut B.S."/>
            <person name="Morton B.R."/>
            <person name="Clegg M.T."/>
            <person name="Duvall M.R."/>
        </authorList>
    </citation>
    <scope>NUCLEOTIDE SEQUENCE [LARGE SCALE GENOMIC DNA]</scope>
    <source>
        <strain evidence="3">Cupriavidus taiwanensis LMG 19425</strain>
    </source>
</reference>
<sequence>MPTRCPHVDKAHKYARDVVAGKIPAGKYVRLACARHLGDLEKACSSSRYPYMFDAAAGERICEFAEKLPHTKGKWAAQRQKIALQGWQCFVLAVPFGWVRKKDGMRRFREIYDEIPRKNGKSVIGAVIGLYMLTCDNEFGAEVYSGATTEKQAWEVFKPARLMIERTPELREAAQLDLWAKAIVCDADGSKFEPLIGKPGDGASPSCAIIDEFHEHDTPDLIDTMQTGMGAREQPLTVIITTSGYNIGGPCYDKHLELKRVLDGVIENDELFGIIFSIDEGDDWADPKVLRKANPNFGVSVFEDFLLMQQRRAVMNPIEANRFKTKHLNVWCSARAAWMNMQQWQLCADPLLTIDEFAGDDCWFILDLASKNDICAFVQLFRRKLNGLDHYYAFGRYYLPEDTIEENKLNQHMYLKWVAQGYLTATDGAEIDFDMIREDVRDMSKRFAVKEVIYDPWRATQLAHQLAKDGATVVEYRQTVQNMSPGMKEIGAAVKAGRFHHDGNPVLNWMMANVVAKEDAKENIYPRKEKPENKIDGPVALIMGAGRAIVGTELYPVMPDNYSMSFL</sequence>
<dbReference type="InterPro" id="IPR046461">
    <property type="entry name" value="TerL_ATPase"/>
</dbReference>
<name>A0A375II89_9BURK</name>
<feature type="domain" description="Terminase large subunit-like endonuclease" evidence="2">
    <location>
        <begin position="266"/>
        <end position="549"/>
    </location>
</feature>
<proteinExistence type="predicted"/>
<dbReference type="RefSeq" id="WP_115663190.1">
    <property type="nucleotide sequence ID" value="NZ_LT991976.1"/>
</dbReference>
<evidence type="ECO:0000313" key="3">
    <source>
        <dbReference type="EMBL" id="SPK73711.1"/>
    </source>
</evidence>